<name>A0AAV3Z790_9GAST</name>
<protein>
    <recommendedName>
        <fullName evidence="4">Apple domain-containing protein</fullName>
    </recommendedName>
</protein>
<evidence type="ECO:0000256" key="1">
    <source>
        <dbReference type="SAM" id="SignalP"/>
    </source>
</evidence>
<feature type="chain" id="PRO_5043719132" description="Apple domain-containing protein" evidence="1">
    <location>
        <begin position="25"/>
        <end position="167"/>
    </location>
</feature>
<evidence type="ECO:0008006" key="4">
    <source>
        <dbReference type="Google" id="ProtNLM"/>
    </source>
</evidence>
<gene>
    <name evidence="2" type="ORF">PoB_001826100</name>
</gene>
<proteinExistence type="predicted"/>
<dbReference type="AlphaFoldDB" id="A0AAV3Z790"/>
<sequence>MELPLAFCTFGFLFCTFLYRCTESSWTSVPAALPELKFGSMPGCETGFVSGETPLEENGQTDRAARSEIECALRCRRDARCGAYNFKPAATQNASDEGGSVQAAQKPSCTLLGKRVTSLSCQDLIPHPGAKFKYMHHHPCDQVEEQGRSCIELEVEQSMKKVENNQK</sequence>
<dbReference type="Proteomes" id="UP000735302">
    <property type="component" value="Unassembled WGS sequence"/>
</dbReference>
<keyword evidence="3" id="KW-1185">Reference proteome</keyword>
<evidence type="ECO:0000313" key="3">
    <source>
        <dbReference type="Proteomes" id="UP000735302"/>
    </source>
</evidence>
<evidence type="ECO:0000313" key="2">
    <source>
        <dbReference type="EMBL" id="GFN91755.1"/>
    </source>
</evidence>
<dbReference type="EMBL" id="BLXT01002163">
    <property type="protein sequence ID" value="GFN91755.1"/>
    <property type="molecule type" value="Genomic_DNA"/>
</dbReference>
<comment type="caution">
    <text evidence="2">The sequence shown here is derived from an EMBL/GenBank/DDBJ whole genome shotgun (WGS) entry which is preliminary data.</text>
</comment>
<keyword evidence="1" id="KW-0732">Signal</keyword>
<organism evidence="2 3">
    <name type="scientific">Plakobranchus ocellatus</name>
    <dbReference type="NCBI Taxonomy" id="259542"/>
    <lineage>
        <taxon>Eukaryota</taxon>
        <taxon>Metazoa</taxon>
        <taxon>Spiralia</taxon>
        <taxon>Lophotrochozoa</taxon>
        <taxon>Mollusca</taxon>
        <taxon>Gastropoda</taxon>
        <taxon>Heterobranchia</taxon>
        <taxon>Euthyneura</taxon>
        <taxon>Panpulmonata</taxon>
        <taxon>Sacoglossa</taxon>
        <taxon>Placobranchoidea</taxon>
        <taxon>Plakobranchidae</taxon>
        <taxon>Plakobranchus</taxon>
    </lineage>
</organism>
<reference evidence="2 3" key="1">
    <citation type="journal article" date="2021" name="Elife">
        <title>Chloroplast acquisition without the gene transfer in kleptoplastic sea slugs, Plakobranchus ocellatus.</title>
        <authorList>
            <person name="Maeda T."/>
            <person name="Takahashi S."/>
            <person name="Yoshida T."/>
            <person name="Shimamura S."/>
            <person name="Takaki Y."/>
            <person name="Nagai Y."/>
            <person name="Toyoda A."/>
            <person name="Suzuki Y."/>
            <person name="Arimoto A."/>
            <person name="Ishii H."/>
            <person name="Satoh N."/>
            <person name="Nishiyama T."/>
            <person name="Hasebe M."/>
            <person name="Maruyama T."/>
            <person name="Minagawa J."/>
            <person name="Obokata J."/>
            <person name="Shigenobu S."/>
        </authorList>
    </citation>
    <scope>NUCLEOTIDE SEQUENCE [LARGE SCALE GENOMIC DNA]</scope>
</reference>
<feature type="signal peptide" evidence="1">
    <location>
        <begin position="1"/>
        <end position="24"/>
    </location>
</feature>
<accession>A0AAV3Z790</accession>